<evidence type="ECO:0000256" key="1">
    <source>
        <dbReference type="ARBA" id="ARBA00022737"/>
    </source>
</evidence>
<evidence type="ECO:0000313" key="7">
    <source>
        <dbReference type="Proteomes" id="UP001152797"/>
    </source>
</evidence>
<dbReference type="Proteomes" id="UP001152797">
    <property type="component" value="Unassembled WGS sequence"/>
</dbReference>
<reference evidence="4" key="1">
    <citation type="submission" date="2022-10" db="EMBL/GenBank/DDBJ databases">
        <authorList>
            <person name="Chen Y."/>
            <person name="Dougan E. K."/>
            <person name="Chan C."/>
            <person name="Rhodes N."/>
            <person name="Thang M."/>
        </authorList>
    </citation>
    <scope>NUCLEOTIDE SEQUENCE</scope>
</reference>
<reference evidence="5" key="2">
    <citation type="submission" date="2024-04" db="EMBL/GenBank/DDBJ databases">
        <authorList>
            <person name="Chen Y."/>
            <person name="Shah S."/>
            <person name="Dougan E. K."/>
            <person name="Thang M."/>
            <person name="Chan C."/>
        </authorList>
    </citation>
    <scope>NUCLEOTIDE SEQUENCE [LARGE SCALE GENOMIC DNA]</scope>
</reference>
<name>A0A9P1GKY1_9DINO</name>
<dbReference type="OrthoDB" id="194358at2759"/>
<dbReference type="PANTHER" id="PTHR24166">
    <property type="entry name" value="ROLLING PEBBLES, ISOFORM B"/>
    <property type="match status" value="1"/>
</dbReference>
<feature type="repeat" description="ANK" evidence="3">
    <location>
        <begin position="338"/>
        <end position="362"/>
    </location>
</feature>
<evidence type="ECO:0000313" key="6">
    <source>
        <dbReference type="EMBL" id="CAL4801559.1"/>
    </source>
</evidence>
<protein>
    <submittedName>
        <fullName evidence="6">Ankyrin-1 (ANK-1) (Ankyrin-R) (Erythrocyte ankyrin)</fullName>
    </submittedName>
</protein>
<evidence type="ECO:0000256" key="2">
    <source>
        <dbReference type="ARBA" id="ARBA00023043"/>
    </source>
</evidence>
<dbReference type="EMBL" id="CAMXCT030006246">
    <property type="protein sequence ID" value="CAL4801559.1"/>
    <property type="molecule type" value="Genomic_DNA"/>
</dbReference>
<evidence type="ECO:0000313" key="5">
    <source>
        <dbReference type="EMBL" id="CAL1167622.1"/>
    </source>
</evidence>
<dbReference type="AlphaFoldDB" id="A0A9P1GKY1"/>
<feature type="repeat" description="ANK" evidence="3">
    <location>
        <begin position="141"/>
        <end position="173"/>
    </location>
</feature>
<dbReference type="SMART" id="SM00248">
    <property type="entry name" value="ANK"/>
    <property type="match status" value="13"/>
</dbReference>
<dbReference type="SUPFAM" id="SSF48403">
    <property type="entry name" value="Ankyrin repeat"/>
    <property type="match status" value="2"/>
</dbReference>
<evidence type="ECO:0000313" key="4">
    <source>
        <dbReference type="EMBL" id="CAI4014247.1"/>
    </source>
</evidence>
<keyword evidence="7" id="KW-1185">Reference proteome</keyword>
<proteinExistence type="predicted"/>
<keyword evidence="2 3" id="KW-0040">ANK repeat</keyword>
<dbReference type="EMBL" id="CAMXCT010006246">
    <property type="protein sequence ID" value="CAI4014247.1"/>
    <property type="molecule type" value="Genomic_DNA"/>
</dbReference>
<gene>
    <name evidence="4" type="ORF">C1SCF055_LOCUS39160</name>
</gene>
<dbReference type="EMBL" id="CAMXCT020006246">
    <property type="protein sequence ID" value="CAL1167622.1"/>
    <property type="molecule type" value="Genomic_DNA"/>
</dbReference>
<accession>A0A9P1GKY1</accession>
<dbReference type="InterPro" id="IPR002110">
    <property type="entry name" value="Ankyrin_rpt"/>
</dbReference>
<dbReference type="InterPro" id="IPR050889">
    <property type="entry name" value="Dendritic_Spine_Reg/Scaffold"/>
</dbReference>
<evidence type="ECO:0000256" key="3">
    <source>
        <dbReference type="PROSITE-ProRule" id="PRU00023"/>
    </source>
</evidence>
<dbReference type="Gene3D" id="1.25.40.20">
    <property type="entry name" value="Ankyrin repeat-containing domain"/>
    <property type="match status" value="3"/>
</dbReference>
<feature type="repeat" description="ANK" evidence="3">
    <location>
        <begin position="240"/>
        <end position="272"/>
    </location>
</feature>
<dbReference type="PROSITE" id="PS50297">
    <property type="entry name" value="ANK_REP_REGION"/>
    <property type="match status" value="5"/>
</dbReference>
<dbReference type="PANTHER" id="PTHR24166:SF48">
    <property type="entry name" value="PROTEIN VAPYRIN"/>
    <property type="match status" value="1"/>
</dbReference>
<dbReference type="PROSITE" id="PS50088">
    <property type="entry name" value="ANK_REPEAT"/>
    <property type="match status" value="6"/>
</dbReference>
<dbReference type="Pfam" id="PF12796">
    <property type="entry name" value="Ank_2"/>
    <property type="match status" value="4"/>
</dbReference>
<dbReference type="InterPro" id="IPR036770">
    <property type="entry name" value="Ankyrin_rpt-contain_sf"/>
</dbReference>
<sequence length="487" mass="51474">MATKSLSHELLEFSSTGDHDKVQEILQQFQDPNVVDPAGESPMVKASRGGHLEVVQLLLEALADLRPGPPGQPGPPGALPLLAASTAGHREVVQQLLWARCDSELRDALGNTALSRAAEAGQVEVARTLLLTANVDAENLAGQTPLLIAAMRGLFSMMCLLLRNGADKDVADMHGYTALMASSSRGDLRGVTYLLEACAQVNKMTSKGRTALYMAAETGHFKALRCLLAARADPDVRDQHGCTALFLAAQIGRSDVVGALLEARADHDLKTVNGRSPMSTAVHCGHVEVVKLFLAHASSAPCDASSLCIAVQNGHDEIVRCMLTSACSAGSAGSWTPTPETPLLMAAELGHANILRLLLEAGGYGDPGEALCLAAGRGHVAAATMLLHFRAEVNHRRSPSELSPLLLAAEHDSLEMLQLLLEARADPSVQDASGCGAVYIAAQMGHVDVLRRLLECRCSAEGSTETSPLHIARENGFAEVVKLLEDQ</sequence>
<feature type="repeat" description="ANK" evidence="3">
    <location>
        <begin position="400"/>
        <end position="432"/>
    </location>
</feature>
<comment type="caution">
    <text evidence="4">The sequence shown here is derived from an EMBL/GenBank/DDBJ whole genome shotgun (WGS) entry which is preliminary data.</text>
</comment>
<feature type="repeat" description="ANK" evidence="3">
    <location>
        <begin position="207"/>
        <end position="239"/>
    </location>
</feature>
<organism evidence="4">
    <name type="scientific">Cladocopium goreaui</name>
    <dbReference type="NCBI Taxonomy" id="2562237"/>
    <lineage>
        <taxon>Eukaryota</taxon>
        <taxon>Sar</taxon>
        <taxon>Alveolata</taxon>
        <taxon>Dinophyceae</taxon>
        <taxon>Suessiales</taxon>
        <taxon>Symbiodiniaceae</taxon>
        <taxon>Cladocopium</taxon>
    </lineage>
</organism>
<feature type="repeat" description="ANK" evidence="3">
    <location>
        <begin position="38"/>
        <end position="65"/>
    </location>
</feature>
<dbReference type="Pfam" id="PF00023">
    <property type="entry name" value="Ank"/>
    <property type="match status" value="1"/>
</dbReference>
<keyword evidence="1" id="KW-0677">Repeat</keyword>